<dbReference type="Proteomes" id="UP001174867">
    <property type="component" value="Unassembled WGS sequence"/>
</dbReference>
<evidence type="ECO:0000313" key="2">
    <source>
        <dbReference type="EMBL" id="MDN8601833.1"/>
    </source>
</evidence>
<dbReference type="Pfam" id="PF14301">
    <property type="entry name" value="DUF4376"/>
    <property type="match status" value="1"/>
</dbReference>
<comment type="caution">
    <text evidence="2">The sequence shown here is derived from an EMBL/GenBank/DDBJ whole genome shotgun (WGS) entry which is preliminary data.</text>
</comment>
<dbReference type="RefSeq" id="WP_301702269.1">
    <property type="nucleotide sequence ID" value="NZ_JAUJYW010000011.1"/>
</dbReference>
<feature type="domain" description="DUF4376" evidence="1">
    <location>
        <begin position="87"/>
        <end position="193"/>
    </location>
</feature>
<evidence type="ECO:0000259" key="1">
    <source>
        <dbReference type="Pfam" id="PF14301"/>
    </source>
</evidence>
<proteinExistence type="predicted"/>
<dbReference type="EMBL" id="JAUJYW010000011">
    <property type="protein sequence ID" value="MDN8601833.1"/>
    <property type="molecule type" value="Genomic_DNA"/>
</dbReference>
<reference evidence="2 3" key="1">
    <citation type="submission" date="2023-07" db="EMBL/GenBank/DDBJ databases">
        <title>Citrobacter selenititolerans sp. nov., isolated from seleniferous soil.</title>
        <authorList>
            <person name="Zhang S."/>
            <person name="Li K."/>
            <person name="Peng J."/>
            <person name="Wang H."/>
            <person name="Sun J."/>
            <person name="Guo Y."/>
        </authorList>
    </citation>
    <scope>NUCLEOTIDE SEQUENCE [LARGE SCALE GENOMIC DNA]</scope>
    <source>
        <strain evidence="2 3">S2-9</strain>
    </source>
</reference>
<name>A0ABT8Q0Q4_9ENTR</name>
<gene>
    <name evidence="2" type="ORF">Q0A17_20830</name>
</gene>
<evidence type="ECO:0000313" key="3">
    <source>
        <dbReference type="Proteomes" id="UP001174867"/>
    </source>
</evidence>
<dbReference type="InterPro" id="IPR025484">
    <property type="entry name" value="DUF4376"/>
</dbReference>
<protein>
    <submittedName>
        <fullName evidence="2">DUF4376 domain-containing protein</fullName>
    </submittedName>
</protein>
<sequence length="210" mass="24105">MEKNIMEGTPVISAVRNAVRNLSGGISCEIQFDGLVMEDGVTPLFLPYTLAETDTSLLAKKILEALESETSGGIAPYPDQDEYIERLKVEKLAEINDWRIRQESFTVYFEWNGHRWDANDISKERLDISLKAAAGGLPDNFFWTDADNNDVPVTLEQLKDFEIRMTQTLFDRKFSIHEHQRVMKKDILEMSDPELIKNYQVGWEDGSARR</sequence>
<accession>A0ABT8Q0Q4</accession>
<organism evidence="2 3">
    <name type="scientific">Citrobacter enshiensis</name>
    <dbReference type="NCBI Taxonomy" id="2971264"/>
    <lineage>
        <taxon>Bacteria</taxon>
        <taxon>Pseudomonadati</taxon>
        <taxon>Pseudomonadota</taxon>
        <taxon>Gammaproteobacteria</taxon>
        <taxon>Enterobacterales</taxon>
        <taxon>Enterobacteriaceae</taxon>
        <taxon>Citrobacter</taxon>
    </lineage>
</organism>
<keyword evidence="3" id="KW-1185">Reference proteome</keyword>